<dbReference type="GO" id="GO:0004462">
    <property type="term" value="F:lactoylglutathione lyase activity"/>
    <property type="evidence" value="ECO:0007669"/>
    <property type="project" value="InterPro"/>
</dbReference>
<dbReference type="AlphaFoldDB" id="A0A4R7I5P7"/>
<accession>A0A4R7I5P7</accession>
<gene>
    <name evidence="3" type="ORF">BDK89_3742</name>
</gene>
<dbReference type="Proteomes" id="UP000294558">
    <property type="component" value="Unassembled WGS sequence"/>
</dbReference>
<keyword evidence="1" id="KW-0479">Metal-binding</keyword>
<evidence type="ECO:0000313" key="4">
    <source>
        <dbReference type="Proteomes" id="UP000294558"/>
    </source>
</evidence>
<dbReference type="Pfam" id="PF00903">
    <property type="entry name" value="Glyoxalase"/>
    <property type="match status" value="1"/>
</dbReference>
<name>A0A4R7I5P7_9ACTN</name>
<reference evidence="3 4" key="1">
    <citation type="submission" date="2019-03" db="EMBL/GenBank/DDBJ databases">
        <title>Sequencing the genomes of 1000 actinobacteria strains.</title>
        <authorList>
            <person name="Klenk H.-P."/>
        </authorList>
    </citation>
    <scope>NUCLEOTIDE SEQUENCE [LARGE SCALE GENOMIC DNA]</scope>
    <source>
        <strain evidence="3 4">DSM 18936</strain>
    </source>
</reference>
<evidence type="ECO:0000259" key="2">
    <source>
        <dbReference type="PROSITE" id="PS51819"/>
    </source>
</evidence>
<evidence type="ECO:0000256" key="1">
    <source>
        <dbReference type="ARBA" id="ARBA00022723"/>
    </source>
</evidence>
<sequence>MTSIQHVNLMVDDLAAATTFYRDVLGLPLIATPDLGFPAQFFGFADGQELHVNELLDRRPERAHFCLRVDDFDGVVARAERAGVIDTATWGPARRLPTGVMQLFVRDPAGNLIEIACDADQPIAADFFDRPYATPNT</sequence>
<dbReference type="InterPro" id="IPR029068">
    <property type="entry name" value="Glyas_Bleomycin-R_OHBP_Dase"/>
</dbReference>
<dbReference type="RefSeq" id="WP_133870362.1">
    <property type="nucleotide sequence ID" value="NZ_SOAU01000001.1"/>
</dbReference>
<dbReference type="InterPro" id="IPR050383">
    <property type="entry name" value="GlyoxalaseI/FosfomycinResist"/>
</dbReference>
<dbReference type="PROSITE" id="PS00934">
    <property type="entry name" value="GLYOXALASE_I_1"/>
    <property type="match status" value="1"/>
</dbReference>
<protein>
    <submittedName>
        <fullName evidence="3">Glyoxylase I family protein</fullName>
    </submittedName>
</protein>
<dbReference type="EMBL" id="SOAU01000001">
    <property type="protein sequence ID" value="TDT18126.1"/>
    <property type="molecule type" value="Genomic_DNA"/>
</dbReference>
<dbReference type="OrthoDB" id="5243302at2"/>
<dbReference type="InterPro" id="IPR018146">
    <property type="entry name" value="Glyoxalase_1_CS"/>
</dbReference>
<dbReference type="PANTHER" id="PTHR21366">
    <property type="entry name" value="GLYOXALASE FAMILY PROTEIN"/>
    <property type="match status" value="1"/>
</dbReference>
<dbReference type="SUPFAM" id="SSF54593">
    <property type="entry name" value="Glyoxalase/Bleomycin resistance protein/Dihydroxybiphenyl dioxygenase"/>
    <property type="match status" value="1"/>
</dbReference>
<keyword evidence="4" id="KW-1185">Reference proteome</keyword>
<dbReference type="InterPro" id="IPR004360">
    <property type="entry name" value="Glyas_Fos-R_dOase_dom"/>
</dbReference>
<comment type="caution">
    <text evidence="3">The sequence shown here is derived from an EMBL/GenBank/DDBJ whole genome shotgun (WGS) entry which is preliminary data.</text>
</comment>
<dbReference type="PANTHER" id="PTHR21366:SF22">
    <property type="entry name" value="VOC DOMAIN-CONTAINING PROTEIN"/>
    <property type="match status" value="1"/>
</dbReference>
<evidence type="ECO:0000313" key="3">
    <source>
        <dbReference type="EMBL" id="TDT18126.1"/>
    </source>
</evidence>
<feature type="domain" description="VOC" evidence="2">
    <location>
        <begin position="3"/>
        <end position="118"/>
    </location>
</feature>
<dbReference type="Gene3D" id="3.10.180.10">
    <property type="entry name" value="2,3-Dihydroxybiphenyl 1,2-Dioxygenase, domain 1"/>
    <property type="match status" value="1"/>
</dbReference>
<proteinExistence type="predicted"/>
<dbReference type="GO" id="GO:0046872">
    <property type="term" value="F:metal ion binding"/>
    <property type="evidence" value="ECO:0007669"/>
    <property type="project" value="UniProtKB-KW"/>
</dbReference>
<dbReference type="InterPro" id="IPR037523">
    <property type="entry name" value="VOC_core"/>
</dbReference>
<dbReference type="PROSITE" id="PS51819">
    <property type="entry name" value="VOC"/>
    <property type="match status" value="1"/>
</dbReference>
<organism evidence="3 4">
    <name type="scientific">Ilumatobacter fluminis</name>
    <dbReference type="NCBI Taxonomy" id="467091"/>
    <lineage>
        <taxon>Bacteria</taxon>
        <taxon>Bacillati</taxon>
        <taxon>Actinomycetota</taxon>
        <taxon>Acidimicrobiia</taxon>
        <taxon>Acidimicrobiales</taxon>
        <taxon>Ilumatobacteraceae</taxon>
        <taxon>Ilumatobacter</taxon>
    </lineage>
</organism>